<reference evidence="12" key="1">
    <citation type="submission" date="2023-07" db="EMBL/GenBank/DDBJ databases">
        <title>30 novel species of actinomycetes from the DSMZ collection.</title>
        <authorList>
            <person name="Nouioui I."/>
        </authorList>
    </citation>
    <scope>NUCLEOTIDE SEQUENCE [LARGE SCALE GENOMIC DNA]</scope>
    <source>
        <strain evidence="12">DSM 41979</strain>
    </source>
</reference>
<dbReference type="InterPro" id="IPR001524">
    <property type="entry name" value="Glyco_hydro_6_CS"/>
</dbReference>
<dbReference type="EMBL" id="JAVRET010000056">
    <property type="protein sequence ID" value="MDT0411652.1"/>
    <property type="molecule type" value="Genomic_DNA"/>
</dbReference>
<organism evidence="11 12">
    <name type="scientific">Streptomyces evansiae</name>
    <dbReference type="NCBI Taxonomy" id="3075535"/>
    <lineage>
        <taxon>Bacteria</taxon>
        <taxon>Bacillati</taxon>
        <taxon>Actinomycetota</taxon>
        <taxon>Actinomycetes</taxon>
        <taxon>Kitasatosporales</taxon>
        <taxon>Streptomycetaceae</taxon>
        <taxon>Streptomyces</taxon>
    </lineage>
</organism>
<keyword evidence="6 9" id="KW-0326">Glycosidase</keyword>
<sequence length="398" mass="39368">MVAAASCVVLAGGLTGLLTAGGGEHGGERVATAPAPSLAVAPEPSSPAATPPSRAPSPRTTAPAPSRAAPASRIPAAGPSALPGAPTAPAGPDGDGKSAGSGTGAGTGAGAGAGRLFRFPDSQVADWVDDHPADPRADAIEDGIARRPAAVWFADHSPGTITARVAAVTSAAARADAVPVLVAYDVPGRDCGGASQGGAPDLAAYDDWITRFARGLGDGENIVILEPDAIAQSGCLPAAGRAARFASLERAARVLKAAGPRTRVYFDAGHSGWLEPDRAAALLRQAGAARAGDGIFTNVSNFHRTADETAYARAVLDALGGPPGLGAVVDTSRNGNGAPPGGAWCDPAGRALGTPPTLRTGQARIDAYLWVKLPGESDGCTAAPGTFSPEAAYALVRG</sequence>
<name>A0ABU2R5K8_9ACTN</name>
<keyword evidence="5 9" id="KW-0119">Carbohydrate metabolism</keyword>
<evidence type="ECO:0000256" key="8">
    <source>
        <dbReference type="PROSITE-ProRule" id="PRU10057"/>
    </source>
</evidence>
<keyword evidence="1 9" id="KW-0732">Signal</keyword>
<dbReference type="PANTHER" id="PTHR34876:SF4">
    <property type="entry name" value="1,4-BETA-D-GLUCAN CELLOBIOHYDROLASE C-RELATED"/>
    <property type="match status" value="1"/>
</dbReference>
<evidence type="ECO:0000313" key="11">
    <source>
        <dbReference type="EMBL" id="MDT0411652.1"/>
    </source>
</evidence>
<comment type="similarity">
    <text evidence="9">Belongs to the glycosyl hydrolase family 6.</text>
</comment>
<keyword evidence="7 9" id="KW-0624">Polysaccharide degradation</keyword>
<gene>
    <name evidence="11" type="ORF">RM698_21725</name>
</gene>
<feature type="compositionally biased region" description="Gly residues" evidence="10">
    <location>
        <begin position="97"/>
        <end position="113"/>
    </location>
</feature>
<dbReference type="InterPro" id="IPR036434">
    <property type="entry name" value="Beta_cellobiohydrolase_sf"/>
</dbReference>
<evidence type="ECO:0000313" key="12">
    <source>
        <dbReference type="Proteomes" id="UP001183610"/>
    </source>
</evidence>
<protein>
    <recommendedName>
        <fullName evidence="9">Glucanase</fullName>
        <ecNumber evidence="9">3.2.1.-</ecNumber>
    </recommendedName>
</protein>
<evidence type="ECO:0000256" key="1">
    <source>
        <dbReference type="ARBA" id="ARBA00022729"/>
    </source>
</evidence>
<proteinExistence type="inferred from homology"/>
<dbReference type="SUPFAM" id="SSF51989">
    <property type="entry name" value="Glycosyl hydrolases family 6, cellulases"/>
    <property type="match status" value="1"/>
</dbReference>
<feature type="compositionally biased region" description="Low complexity" evidence="10">
    <location>
        <begin position="33"/>
        <end position="48"/>
    </location>
</feature>
<evidence type="ECO:0000256" key="7">
    <source>
        <dbReference type="ARBA" id="ARBA00023326"/>
    </source>
</evidence>
<feature type="region of interest" description="Disordered" evidence="10">
    <location>
        <begin position="21"/>
        <end position="115"/>
    </location>
</feature>
<evidence type="ECO:0000256" key="9">
    <source>
        <dbReference type="RuleBase" id="RU361186"/>
    </source>
</evidence>
<evidence type="ECO:0000256" key="2">
    <source>
        <dbReference type="ARBA" id="ARBA00022801"/>
    </source>
</evidence>
<dbReference type="PANTHER" id="PTHR34876">
    <property type="match status" value="1"/>
</dbReference>
<evidence type="ECO:0000256" key="10">
    <source>
        <dbReference type="SAM" id="MobiDB-lite"/>
    </source>
</evidence>
<keyword evidence="2 9" id="KW-0378">Hydrolase</keyword>
<keyword evidence="4" id="KW-1015">Disulfide bond</keyword>
<dbReference type="PRINTS" id="PR00733">
    <property type="entry name" value="GLHYDRLASE6"/>
</dbReference>
<feature type="compositionally biased region" description="Low complexity" evidence="10">
    <location>
        <begin position="56"/>
        <end position="92"/>
    </location>
</feature>
<feature type="active site" description="Proton donor" evidence="8">
    <location>
        <position position="228"/>
    </location>
</feature>
<feature type="signal peptide" evidence="9">
    <location>
        <begin position="1"/>
        <end position="20"/>
    </location>
</feature>
<comment type="caution">
    <text evidence="11">The sequence shown here is derived from an EMBL/GenBank/DDBJ whole genome shotgun (WGS) entry which is preliminary data.</text>
</comment>
<dbReference type="InterPro" id="IPR016288">
    <property type="entry name" value="Beta_cellobiohydrolase"/>
</dbReference>
<evidence type="ECO:0000256" key="5">
    <source>
        <dbReference type="ARBA" id="ARBA00023277"/>
    </source>
</evidence>
<dbReference type="GO" id="GO:0016787">
    <property type="term" value="F:hydrolase activity"/>
    <property type="evidence" value="ECO:0007669"/>
    <property type="project" value="UniProtKB-KW"/>
</dbReference>
<evidence type="ECO:0000256" key="3">
    <source>
        <dbReference type="ARBA" id="ARBA00023001"/>
    </source>
</evidence>
<dbReference type="PIRSF" id="PIRSF001100">
    <property type="entry name" value="Beta_cellobiohydrolase"/>
    <property type="match status" value="1"/>
</dbReference>
<dbReference type="Gene3D" id="3.20.20.40">
    <property type="entry name" value="1, 4-beta cellobiohydrolase"/>
    <property type="match status" value="1"/>
</dbReference>
<dbReference type="RefSeq" id="WP_029396539.1">
    <property type="nucleotide sequence ID" value="NZ_JAVRET010000056.1"/>
</dbReference>
<keyword evidence="12" id="KW-1185">Reference proteome</keyword>
<accession>A0ABU2R5K8</accession>
<evidence type="ECO:0000256" key="6">
    <source>
        <dbReference type="ARBA" id="ARBA00023295"/>
    </source>
</evidence>
<dbReference type="Pfam" id="PF01341">
    <property type="entry name" value="Glyco_hydro_6"/>
    <property type="match status" value="1"/>
</dbReference>
<keyword evidence="3 9" id="KW-0136">Cellulose degradation</keyword>
<evidence type="ECO:0000256" key="4">
    <source>
        <dbReference type="ARBA" id="ARBA00023157"/>
    </source>
</evidence>
<feature type="chain" id="PRO_5044991508" description="Glucanase" evidence="9">
    <location>
        <begin position="21"/>
        <end position="398"/>
    </location>
</feature>
<dbReference type="Proteomes" id="UP001183610">
    <property type="component" value="Unassembled WGS sequence"/>
</dbReference>
<dbReference type="PROSITE" id="PS00656">
    <property type="entry name" value="GLYCOSYL_HYDROL_F6_2"/>
    <property type="match status" value="1"/>
</dbReference>
<dbReference type="EC" id="3.2.1.-" evidence="9"/>